<accession>A0A3D8JC12</accession>
<sequence>MKKILFILYSLLSFVFANPQVIVYESPSCGCCEYWSKHLQENGFKTKDVKTPDFYKLKIHFNIPENLQSCHTAIVDRYFIEGHVPAEDIQKLLSEKPKDILGLIVAGMPIGSPGMEQGNFKESFKVLALKENGETIIWNQY</sequence>
<name>A0A3D8JC12_9HELI</name>
<dbReference type="OrthoDB" id="14727at2"/>
<evidence type="ECO:0000256" key="1">
    <source>
        <dbReference type="SAM" id="SignalP"/>
    </source>
</evidence>
<gene>
    <name evidence="2" type="ORF">CQA57_00775</name>
</gene>
<comment type="caution">
    <text evidence="2">The sequence shown here is derived from an EMBL/GenBank/DDBJ whole genome shotgun (WGS) entry which is preliminary data.</text>
</comment>
<feature type="chain" id="PRO_5017752747" evidence="1">
    <location>
        <begin position="18"/>
        <end position="141"/>
    </location>
</feature>
<feature type="signal peptide" evidence="1">
    <location>
        <begin position="1"/>
        <end position="17"/>
    </location>
</feature>
<proteinExistence type="predicted"/>
<dbReference type="Proteomes" id="UP000256695">
    <property type="component" value="Unassembled WGS sequence"/>
</dbReference>
<keyword evidence="1" id="KW-0732">Signal</keyword>
<evidence type="ECO:0000313" key="2">
    <source>
        <dbReference type="EMBL" id="RDU74616.1"/>
    </source>
</evidence>
<evidence type="ECO:0000313" key="3">
    <source>
        <dbReference type="Proteomes" id="UP000256695"/>
    </source>
</evidence>
<dbReference type="AlphaFoldDB" id="A0A3D8JC12"/>
<dbReference type="InterPro" id="IPR007332">
    <property type="entry name" value="DUF411"/>
</dbReference>
<organism evidence="2 3">
    <name type="scientific">Helicobacter anseris</name>
    <dbReference type="NCBI Taxonomy" id="375926"/>
    <lineage>
        <taxon>Bacteria</taxon>
        <taxon>Pseudomonadati</taxon>
        <taxon>Campylobacterota</taxon>
        <taxon>Epsilonproteobacteria</taxon>
        <taxon>Campylobacterales</taxon>
        <taxon>Helicobacteraceae</taxon>
        <taxon>Helicobacter</taxon>
    </lineage>
</organism>
<dbReference type="Pfam" id="PF04214">
    <property type="entry name" value="DUF411"/>
    <property type="match status" value="1"/>
</dbReference>
<reference evidence="2 3" key="1">
    <citation type="submission" date="2018-04" db="EMBL/GenBank/DDBJ databases">
        <title>Novel Campyloabacter and Helicobacter Species and Strains.</title>
        <authorList>
            <person name="Mannion A.J."/>
            <person name="Shen Z."/>
            <person name="Fox J.G."/>
        </authorList>
    </citation>
    <scope>NUCLEOTIDE SEQUENCE [LARGE SCALE GENOMIC DNA]</scope>
    <source>
        <strain evidence="2 3">MIT 04-9362</strain>
    </source>
</reference>
<dbReference type="RefSeq" id="WP_115578325.1">
    <property type="nucleotide sequence ID" value="NZ_NXLX01000001.1"/>
</dbReference>
<keyword evidence="3" id="KW-1185">Reference proteome</keyword>
<protein>
    <submittedName>
        <fullName evidence="2">CopG family transcriptional regulator</fullName>
    </submittedName>
</protein>
<dbReference type="EMBL" id="NXLX01000001">
    <property type="protein sequence ID" value="RDU74616.1"/>
    <property type="molecule type" value="Genomic_DNA"/>
</dbReference>